<dbReference type="GO" id="GO:0015293">
    <property type="term" value="F:symporter activity"/>
    <property type="evidence" value="ECO:0007669"/>
    <property type="project" value="UniProtKB-KW"/>
</dbReference>
<sequence length="407" mass="43631">MKKIRLHTKIFLGLILGIVAGLVFGEKVLLIEPIGTVFLRMITMIVVPLVFVSLMLGTASLGDVRKLGRIGAKTAVYFVVTTIIAIVIGLVLANIVQPGEGLNENIKTELYKDYEAKAQDGIKHMEEKPSIIEILINIVPTNPVAAFIEGNMLQIIFMALLFGIVLTLIKKEKSKLIINFLDGLNDMLIQVVHIVMKLAPYGVLALSAAVIGQYGIDILITLLKYSLVVIFGLVFYGLSINSLSVSFLGHTSPLLFFRAAKEAIIIAFSTSSSMATLPVAMEGVEHIGVKREYSSFVLPLGATVNMDGTALYQGVSAIFIAQIYGIQLGITGQVTIVLMAVLSSIGAAGVPMAGIIALALVLKQLGIPLEGIALILGVERLLDMVRTSVNVIGNMACAVVIQNMEEK</sequence>
<dbReference type="AlphaFoldDB" id="X0Z8V8"/>
<evidence type="ECO:0000313" key="9">
    <source>
        <dbReference type="EMBL" id="GAG54787.1"/>
    </source>
</evidence>
<feature type="transmembrane region" description="Helical" evidence="8">
    <location>
        <begin position="41"/>
        <end position="62"/>
    </location>
</feature>
<gene>
    <name evidence="9" type="ORF">S01H4_16408</name>
</gene>
<evidence type="ECO:0000256" key="5">
    <source>
        <dbReference type="ARBA" id="ARBA00022847"/>
    </source>
</evidence>
<dbReference type="GO" id="GO:0006835">
    <property type="term" value="P:dicarboxylic acid transport"/>
    <property type="evidence" value="ECO:0007669"/>
    <property type="project" value="TreeGrafter"/>
</dbReference>
<name>X0Z8V8_9ZZZZ</name>
<dbReference type="Pfam" id="PF00375">
    <property type="entry name" value="SDF"/>
    <property type="match status" value="1"/>
</dbReference>
<feature type="transmembrane region" description="Helical" evidence="8">
    <location>
        <begin position="336"/>
        <end position="362"/>
    </location>
</feature>
<dbReference type="PANTHER" id="PTHR42865">
    <property type="entry name" value="PROTON/GLUTAMATE-ASPARTATE SYMPORTER"/>
    <property type="match status" value="1"/>
</dbReference>
<dbReference type="InterPro" id="IPR001991">
    <property type="entry name" value="Na-dicarboxylate_symporter"/>
</dbReference>
<feature type="transmembrane region" description="Helical" evidence="8">
    <location>
        <begin position="152"/>
        <end position="169"/>
    </location>
</feature>
<dbReference type="FunFam" id="1.10.3860.10:FF:000001">
    <property type="entry name" value="C4-dicarboxylate transport protein"/>
    <property type="match status" value="1"/>
</dbReference>
<keyword evidence="7 8" id="KW-0472">Membrane</keyword>
<keyword evidence="4 8" id="KW-0812">Transmembrane</keyword>
<evidence type="ECO:0000256" key="1">
    <source>
        <dbReference type="ARBA" id="ARBA00004651"/>
    </source>
</evidence>
<feature type="transmembrane region" description="Helical" evidence="8">
    <location>
        <begin position="310"/>
        <end position="330"/>
    </location>
</feature>
<evidence type="ECO:0000256" key="7">
    <source>
        <dbReference type="ARBA" id="ARBA00023136"/>
    </source>
</evidence>
<dbReference type="SUPFAM" id="SSF118215">
    <property type="entry name" value="Proton glutamate symport protein"/>
    <property type="match status" value="1"/>
</dbReference>
<feature type="transmembrane region" description="Helical" evidence="8">
    <location>
        <begin position="227"/>
        <end position="251"/>
    </location>
</feature>
<proteinExistence type="predicted"/>
<evidence type="ECO:0000256" key="2">
    <source>
        <dbReference type="ARBA" id="ARBA00022448"/>
    </source>
</evidence>
<comment type="caution">
    <text evidence="9">The sequence shown here is derived from an EMBL/GenBank/DDBJ whole genome shotgun (WGS) entry which is preliminary data.</text>
</comment>
<dbReference type="Gene3D" id="1.10.3860.10">
    <property type="entry name" value="Sodium:dicarboxylate symporter"/>
    <property type="match status" value="1"/>
</dbReference>
<keyword evidence="2" id="KW-0813">Transport</keyword>
<dbReference type="PANTHER" id="PTHR42865:SF7">
    <property type="entry name" value="PROTON_GLUTAMATE-ASPARTATE SYMPORTER"/>
    <property type="match status" value="1"/>
</dbReference>
<dbReference type="GO" id="GO:0005886">
    <property type="term" value="C:plasma membrane"/>
    <property type="evidence" value="ECO:0007669"/>
    <property type="project" value="UniProtKB-SubCell"/>
</dbReference>
<protein>
    <recommendedName>
        <fullName evidence="10">Amino acid transporter</fullName>
    </recommendedName>
</protein>
<keyword evidence="5" id="KW-0769">Symport</keyword>
<dbReference type="PRINTS" id="PR00173">
    <property type="entry name" value="EDTRNSPORT"/>
</dbReference>
<feature type="transmembrane region" description="Helical" evidence="8">
    <location>
        <begin position="74"/>
        <end position="96"/>
    </location>
</feature>
<evidence type="ECO:0000256" key="3">
    <source>
        <dbReference type="ARBA" id="ARBA00022475"/>
    </source>
</evidence>
<dbReference type="InterPro" id="IPR018107">
    <property type="entry name" value="Na-dicarboxylate_symporter_CS"/>
</dbReference>
<reference evidence="9" key="1">
    <citation type="journal article" date="2014" name="Front. Microbiol.">
        <title>High frequency of phylogenetically diverse reductive dehalogenase-homologous genes in deep subseafloor sedimentary metagenomes.</title>
        <authorList>
            <person name="Kawai M."/>
            <person name="Futagami T."/>
            <person name="Toyoda A."/>
            <person name="Takaki Y."/>
            <person name="Nishi S."/>
            <person name="Hori S."/>
            <person name="Arai W."/>
            <person name="Tsubouchi T."/>
            <person name="Morono Y."/>
            <person name="Uchiyama I."/>
            <person name="Ito T."/>
            <person name="Fujiyama A."/>
            <person name="Inagaki F."/>
            <person name="Takami H."/>
        </authorList>
    </citation>
    <scope>NUCLEOTIDE SEQUENCE</scope>
    <source>
        <strain evidence="9">Expedition CK06-06</strain>
    </source>
</reference>
<dbReference type="EMBL" id="BART01007197">
    <property type="protein sequence ID" value="GAG54787.1"/>
    <property type="molecule type" value="Genomic_DNA"/>
</dbReference>
<evidence type="ECO:0000256" key="6">
    <source>
        <dbReference type="ARBA" id="ARBA00022989"/>
    </source>
</evidence>
<comment type="subcellular location">
    <subcellularLocation>
        <location evidence="1">Cell membrane</location>
        <topology evidence="1">Multi-pass membrane protein</topology>
    </subcellularLocation>
</comment>
<keyword evidence="3" id="KW-1003">Cell membrane</keyword>
<dbReference type="InterPro" id="IPR036458">
    <property type="entry name" value="Na:dicarbo_symporter_sf"/>
</dbReference>
<evidence type="ECO:0008006" key="10">
    <source>
        <dbReference type="Google" id="ProtNLM"/>
    </source>
</evidence>
<keyword evidence="6 8" id="KW-1133">Transmembrane helix</keyword>
<dbReference type="PROSITE" id="PS00714">
    <property type="entry name" value="NA_DICARBOXYL_SYMP_2"/>
    <property type="match status" value="1"/>
</dbReference>
<accession>X0Z8V8</accession>
<organism evidence="9">
    <name type="scientific">marine sediment metagenome</name>
    <dbReference type="NCBI Taxonomy" id="412755"/>
    <lineage>
        <taxon>unclassified sequences</taxon>
        <taxon>metagenomes</taxon>
        <taxon>ecological metagenomes</taxon>
    </lineage>
</organism>
<evidence type="ECO:0000256" key="4">
    <source>
        <dbReference type="ARBA" id="ARBA00022692"/>
    </source>
</evidence>
<evidence type="ECO:0000256" key="8">
    <source>
        <dbReference type="SAM" id="Phobius"/>
    </source>
</evidence>